<proteinExistence type="predicted"/>
<organism evidence="1">
    <name type="scientific">Brassica napus</name>
    <name type="common">Rape</name>
    <dbReference type="NCBI Taxonomy" id="3708"/>
    <lineage>
        <taxon>Eukaryota</taxon>
        <taxon>Viridiplantae</taxon>
        <taxon>Streptophyta</taxon>
        <taxon>Embryophyta</taxon>
        <taxon>Tracheophyta</taxon>
        <taxon>Spermatophyta</taxon>
        <taxon>Magnoliopsida</taxon>
        <taxon>eudicotyledons</taxon>
        <taxon>Gunneridae</taxon>
        <taxon>Pentapetalae</taxon>
        <taxon>rosids</taxon>
        <taxon>malvids</taxon>
        <taxon>Brassicales</taxon>
        <taxon>Brassicaceae</taxon>
        <taxon>Brassiceae</taxon>
        <taxon>Brassica</taxon>
    </lineage>
</organism>
<dbReference type="EMBL" id="HG994355">
    <property type="protein sequence ID" value="CAF2153998.1"/>
    <property type="molecule type" value="Genomic_DNA"/>
</dbReference>
<evidence type="ECO:0000313" key="1">
    <source>
        <dbReference type="EMBL" id="CAF2153998.1"/>
    </source>
</evidence>
<dbReference type="AlphaFoldDB" id="A0A816XYS2"/>
<name>A0A816XYS2_BRANA</name>
<protein>
    <submittedName>
        <fullName evidence="1">(rape) hypothetical protein</fullName>
    </submittedName>
</protein>
<gene>
    <name evidence="1" type="ORF">DARMORV10_A01P35170.1</name>
</gene>
<reference evidence="1" key="1">
    <citation type="submission" date="2021-01" db="EMBL/GenBank/DDBJ databases">
        <authorList>
            <consortium name="Genoscope - CEA"/>
            <person name="William W."/>
        </authorList>
    </citation>
    <scope>NUCLEOTIDE SEQUENCE</scope>
</reference>
<accession>A0A816XYS2</accession>
<sequence>MFHRCVTCVSYLSSKVVSITEAPDGLRFISCEEKHHCSVQVREWNQSSCSTKLEDVECPCSSCIWRRGGGIV</sequence>
<dbReference type="Proteomes" id="UP001295469">
    <property type="component" value="Chromosome A01"/>
</dbReference>